<feature type="region of interest" description="Disordered" evidence="1">
    <location>
        <begin position="1"/>
        <end position="29"/>
    </location>
</feature>
<proteinExistence type="predicted"/>
<accession>A0A0E9XJ52</accession>
<reference evidence="2" key="2">
    <citation type="journal article" date="2015" name="Fish Shellfish Immunol.">
        <title>Early steps in the European eel (Anguilla anguilla)-Vibrio vulnificus interaction in the gills: Role of the RtxA13 toxin.</title>
        <authorList>
            <person name="Callol A."/>
            <person name="Pajuelo D."/>
            <person name="Ebbesson L."/>
            <person name="Teles M."/>
            <person name="MacKenzie S."/>
            <person name="Amaro C."/>
        </authorList>
    </citation>
    <scope>NUCLEOTIDE SEQUENCE</scope>
</reference>
<name>A0A0E9XJ52_ANGAN</name>
<organism evidence="2">
    <name type="scientific">Anguilla anguilla</name>
    <name type="common">European freshwater eel</name>
    <name type="synonym">Muraena anguilla</name>
    <dbReference type="NCBI Taxonomy" id="7936"/>
    <lineage>
        <taxon>Eukaryota</taxon>
        <taxon>Metazoa</taxon>
        <taxon>Chordata</taxon>
        <taxon>Craniata</taxon>
        <taxon>Vertebrata</taxon>
        <taxon>Euteleostomi</taxon>
        <taxon>Actinopterygii</taxon>
        <taxon>Neopterygii</taxon>
        <taxon>Teleostei</taxon>
        <taxon>Anguilliformes</taxon>
        <taxon>Anguillidae</taxon>
        <taxon>Anguilla</taxon>
    </lineage>
</organism>
<protein>
    <submittedName>
        <fullName evidence="2">Uncharacterized protein</fullName>
    </submittedName>
</protein>
<evidence type="ECO:0000313" key="2">
    <source>
        <dbReference type="EMBL" id="JAI02733.1"/>
    </source>
</evidence>
<evidence type="ECO:0000256" key="1">
    <source>
        <dbReference type="SAM" id="MobiDB-lite"/>
    </source>
</evidence>
<dbReference type="AlphaFoldDB" id="A0A0E9XJ52"/>
<sequence length="59" mass="6727">MSVQKRVHDHRSLSEFLSKNKTVRPTGEETSANAYITDAQSSFRQIKPKINQLKAARIL</sequence>
<dbReference type="EMBL" id="GBXM01005845">
    <property type="protein sequence ID" value="JAI02733.1"/>
    <property type="molecule type" value="Transcribed_RNA"/>
</dbReference>
<reference evidence="2" key="1">
    <citation type="submission" date="2014-11" db="EMBL/GenBank/DDBJ databases">
        <authorList>
            <person name="Amaro Gonzalez C."/>
        </authorList>
    </citation>
    <scope>NUCLEOTIDE SEQUENCE</scope>
</reference>